<feature type="transmembrane region" description="Helical" evidence="5">
    <location>
        <begin position="29"/>
        <end position="47"/>
    </location>
</feature>
<evidence type="ECO:0000313" key="7">
    <source>
        <dbReference type="Proteomes" id="UP000198131"/>
    </source>
</evidence>
<dbReference type="EMBL" id="FYEW01000003">
    <property type="protein sequence ID" value="SNC77469.1"/>
    <property type="molecule type" value="Genomic_DNA"/>
</dbReference>
<dbReference type="AlphaFoldDB" id="A0A212UGT8"/>
<keyword evidence="5" id="KW-0472">Membrane</keyword>
<protein>
    <submittedName>
        <fullName evidence="6">Tetratricopeptide repeat-containing protein</fullName>
    </submittedName>
</protein>
<dbReference type="InterPro" id="IPR011990">
    <property type="entry name" value="TPR-like_helical_dom_sf"/>
</dbReference>
<evidence type="ECO:0000256" key="4">
    <source>
        <dbReference type="SAM" id="MobiDB-lite"/>
    </source>
</evidence>
<dbReference type="SMART" id="SM00028">
    <property type="entry name" value="TPR"/>
    <property type="match status" value="3"/>
</dbReference>
<dbReference type="PANTHER" id="PTHR44943:SF8">
    <property type="entry name" value="TPR REPEAT-CONTAINING PROTEIN MJ0263"/>
    <property type="match status" value="1"/>
</dbReference>
<keyword evidence="5" id="KW-1133">Transmembrane helix</keyword>
<keyword evidence="2 3" id="KW-0802">TPR repeat</keyword>
<keyword evidence="5" id="KW-0812">Transmembrane</keyword>
<dbReference type="Pfam" id="PF13432">
    <property type="entry name" value="TPR_16"/>
    <property type="match status" value="2"/>
</dbReference>
<feature type="repeat" description="TPR" evidence="3">
    <location>
        <begin position="272"/>
        <end position="305"/>
    </location>
</feature>
<dbReference type="InterPro" id="IPR019734">
    <property type="entry name" value="TPR_rpt"/>
</dbReference>
<feature type="region of interest" description="Disordered" evidence="4">
    <location>
        <begin position="63"/>
        <end position="100"/>
    </location>
</feature>
<dbReference type="SUPFAM" id="SSF48452">
    <property type="entry name" value="TPR-like"/>
    <property type="match status" value="1"/>
</dbReference>
<accession>A0A212UGT8</accession>
<evidence type="ECO:0000256" key="5">
    <source>
        <dbReference type="SAM" id="Phobius"/>
    </source>
</evidence>
<gene>
    <name evidence="6" type="ORF">SAMN06265337_4053</name>
</gene>
<name>A0A212UGT8_9BACT</name>
<dbReference type="PROSITE" id="PS50005">
    <property type="entry name" value="TPR"/>
    <property type="match status" value="2"/>
</dbReference>
<organism evidence="6 7">
    <name type="scientific">Hymenobacter gelipurpurascens</name>
    <dbReference type="NCBI Taxonomy" id="89968"/>
    <lineage>
        <taxon>Bacteria</taxon>
        <taxon>Pseudomonadati</taxon>
        <taxon>Bacteroidota</taxon>
        <taxon>Cytophagia</taxon>
        <taxon>Cytophagales</taxon>
        <taxon>Hymenobacteraceae</taxon>
        <taxon>Hymenobacter</taxon>
    </lineage>
</organism>
<reference evidence="7" key="1">
    <citation type="submission" date="2017-06" db="EMBL/GenBank/DDBJ databases">
        <authorList>
            <person name="Varghese N."/>
            <person name="Submissions S."/>
        </authorList>
    </citation>
    <scope>NUCLEOTIDE SEQUENCE [LARGE SCALE GENOMIC DNA]</scope>
    <source>
        <strain evidence="7">DSM 11116</strain>
    </source>
</reference>
<evidence type="ECO:0000313" key="6">
    <source>
        <dbReference type="EMBL" id="SNC77469.1"/>
    </source>
</evidence>
<keyword evidence="7" id="KW-1185">Reference proteome</keyword>
<evidence type="ECO:0000256" key="3">
    <source>
        <dbReference type="PROSITE-ProRule" id="PRU00339"/>
    </source>
</evidence>
<dbReference type="InterPro" id="IPR051685">
    <property type="entry name" value="Ycf3/AcsC/BcsC/TPR_MFPF"/>
</dbReference>
<keyword evidence="1" id="KW-0677">Repeat</keyword>
<dbReference type="Gene3D" id="1.25.40.10">
    <property type="entry name" value="Tetratricopeptide repeat domain"/>
    <property type="match status" value="1"/>
</dbReference>
<dbReference type="PANTHER" id="PTHR44943">
    <property type="entry name" value="CELLULOSE SYNTHASE OPERON PROTEIN C"/>
    <property type="match status" value="1"/>
</dbReference>
<evidence type="ECO:0000256" key="2">
    <source>
        <dbReference type="ARBA" id="ARBA00022803"/>
    </source>
</evidence>
<dbReference type="Proteomes" id="UP000198131">
    <property type="component" value="Unassembled WGS sequence"/>
</dbReference>
<sequence length="319" mass="34306">MSAVPPGVLYRKLGGLRFFLLMARNSSKYQLILLALAVALVAGLFLLPKVIVKPKAGKGELAQGAARTANRDNGAAAPSTASVDAMGKPEGATAEQPHMTVAPVQRREINGLLAKYKAEADLAAKLRLATDLADKYKGIEKFDSAGFYLEQVALTRPGEQAWKRAADAYFEAFSFATTEGRQKLLGAKCEELYGRVLKNNPDNLDAKTNLGMALMASSNPVQGITVLREVLAADPKNEKVLYNLGLLAIQSNQFDKAAERFQELTKVNPENVNGQFYLGVALAQTGAKAEARQAFQKAKSLSPDPALAASVDEQLQKLQ</sequence>
<feature type="repeat" description="TPR" evidence="3">
    <location>
        <begin position="238"/>
        <end position="271"/>
    </location>
</feature>
<proteinExistence type="predicted"/>
<evidence type="ECO:0000256" key="1">
    <source>
        <dbReference type="ARBA" id="ARBA00022737"/>
    </source>
</evidence>